<keyword evidence="3 8" id="KW-0418">Kinase</keyword>
<dbReference type="PANTHER" id="PTHR43289:SF34">
    <property type="entry name" value="SERINE_THREONINE-PROTEIN KINASE YBDM-RELATED"/>
    <property type="match status" value="1"/>
</dbReference>
<evidence type="ECO:0000313" key="8">
    <source>
        <dbReference type="EMBL" id="PSW06717.1"/>
    </source>
</evidence>
<dbReference type="GO" id="GO:0005524">
    <property type="term" value="F:ATP binding"/>
    <property type="evidence" value="ECO:0007669"/>
    <property type="project" value="UniProtKB-UniRule"/>
</dbReference>
<name>A0A2T3N2W0_9GAMM</name>
<evidence type="ECO:0000259" key="7">
    <source>
        <dbReference type="PROSITE" id="PS50011"/>
    </source>
</evidence>
<keyword evidence="6" id="KW-1133">Transmembrane helix</keyword>
<dbReference type="PROSITE" id="PS00107">
    <property type="entry name" value="PROTEIN_KINASE_ATP"/>
    <property type="match status" value="1"/>
</dbReference>
<evidence type="ECO:0000313" key="9">
    <source>
        <dbReference type="Proteomes" id="UP000240904"/>
    </source>
</evidence>
<keyword evidence="8" id="KW-0723">Serine/threonine-protein kinase</keyword>
<feature type="binding site" evidence="5">
    <location>
        <position position="118"/>
    </location>
    <ligand>
        <name>ATP</name>
        <dbReference type="ChEBI" id="CHEBI:30616"/>
    </ligand>
</feature>
<dbReference type="GO" id="GO:0004674">
    <property type="term" value="F:protein serine/threonine kinase activity"/>
    <property type="evidence" value="ECO:0007669"/>
    <property type="project" value="UniProtKB-KW"/>
</dbReference>
<keyword evidence="4 5" id="KW-0067">ATP-binding</keyword>
<proteinExistence type="predicted"/>
<dbReference type="InterPro" id="IPR017441">
    <property type="entry name" value="Protein_kinase_ATP_BS"/>
</dbReference>
<dbReference type="AlphaFoldDB" id="A0A2T3N2W0"/>
<reference evidence="8 9" key="1">
    <citation type="submission" date="2018-03" db="EMBL/GenBank/DDBJ databases">
        <title>Whole genome sequencing of Histamine producing bacteria.</title>
        <authorList>
            <person name="Butler K."/>
        </authorList>
    </citation>
    <scope>NUCLEOTIDE SEQUENCE [LARGE SCALE GENOMIC DNA]</scope>
    <source>
        <strain evidence="8 9">DSM 16190</strain>
    </source>
</reference>
<dbReference type="EMBL" id="PYMC01000002">
    <property type="protein sequence ID" value="PSW06717.1"/>
    <property type="molecule type" value="Genomic_DNA"/>
</dbReference>
<protein>
    <submittedName>
        <fullName evidence="8">Serine/threonine protein kinase</fullName>
    </submittedName>
</protein>
<dbReference type="Gene3D" id="1.10.510.10">
    <property type="entry name" value="Transferase(Phosphotransferase) domain 1"/>
    <property type="match status" value="1"/>
</dbReference>
<comment type="caution">
    <text evidence="8">The sequence shown here is derived from an EMBL/GenBank/DDBJ whole genome shotgun (WGS) entry which is preliminary data.</text>
</comment>
<evidence type="ECO:0000256" key="1">
    <source>
        <dbReference type="ARBA" id="ARBA00022679"/>
    </source>
</evidence>
<keyword evidence="6" id="KW-0812">Transmembrane</keyword>
<evidence type="ECO:0000256" key="3">
    <source>
        <dbReference type="ARBA" id="ARBA00022777"/>
    </source>
</evidence>
<dbReference type="InterPro" id="IPR000719">
    <property type="entry name" value="Prot_kinase_dom"/>
</dbReference>
<organism evidence="8 9">
    <name type="scientific">Photobacterium lipolyticum</name>
    <dbReference type="NCBI Taxonomy" id="266810"/>
    <lineage>
        <taxon>Bacteria</taxon>
        <taxon>Pseudomonadati</taxon>
        <taxon>Pseudomonadota</taxon>
        <taxon>Gammaproteobacteria</taxon>
        <taxon>Vibrionales</taxon>
        <taxon>Vibrionaceae</taxon>
        <taxon>Photobacterium</taxon>
    </lineage>
</organism>
<evidence type="ECO:0000256" key="4">
    <source>
        <dbReference type="ARBA" id="ARBA00022840"/>
    </source>
</evidence>
<keyword evidence="1" id="KW-0808">Transferase</keyword>
<keyword evidence="2 5" id="KW-0547">Nucleotide-binding</keyword>
<dbReference type="InterPro" id="IPR011009">
    <property type="entry name" value="Kinase-like_dom_sf"/>
</dbReference>
<dbReference type="PANTHER" id="PTHR43289">
    <property type="entry name" value="MITOGEN-ACTIVATED PROTEIN KINASE KINASE KINASE 20-RELATED"/>
    <property type="match status" value="1"/>
</dbReference>
<dbReference type="InterPro" id="IPR008271">
    <property type="entry name" value="Ser/Thr_kinase_AS"/>
</dbReference>
<dbReference type="SUPFAM" id="SSF56112">
    <property type="entry name" value="Protein kinase-like (PK-like)"/>
    <property type="match status" value="1"/>
</dbReference>
<dbReference type="Gene3D" id="3.30.200.20">
    <property type="entry name" value="Phosphorylase Kinase, domain 1"/>
    <property type="match status" value="1"/>
</dbReference>
<feature type="transmembrane region" description="Helical" evidence="6">
    <location>
        <begin position="346"/>
        <end position="367"/>
    </location>
</feature>
<dbReference type="OrthoDB" id="9801841at2"/>
<keyword evidence="6" id="KW-0472">Membrane</keyword>
<dbReference type="PROSITE" id="PS50011">
    <property type="entry name" value="PROTEIN_KINASE_DOM"/>
    <property type="match status" value="1"/>
</dbReference>
<dbReference type="Pfam" id="PF00069">
    <property type="entry name" value="Pkinase"/>
    <property type="match status" value="1"/>
</dbReference>
<sequence length="443" mass="50599">MNTDFSIGTTELFYDLLDLTEQEQQIYLNELKSTSPSKYHQIIQLFRADKQSLHREQSWLNLFSHSANELVNETPIHQLCDQQIGKYRLTHPLGQGGMGVVYAGIRNDGTFEQAVAIKFLQPSLFPFSGKELIYREAQMLARLNHPYIAKVYDGGIHQDLYSYIVMEKVDGIDLQKYLAQHPLPLKQRVQLLIDICQAVHHAHQFQVIHADLKPENILIDVNIKPKLLDFNLGQRVKNSPDDQQNIVAFSRLFASPEQLEGEYLTSQSDIYSLGKLAEWLLLKNEKSPAADLALIIQRATQDQAEKRYSSAQALADDLRNILCKQPIEMRSHQKSYVAKRFLQRHPVSSCLAGISLCAVILFIHLLTKANQQLITEKAVAEDMVYEMTSLLYHGKGPENNALSMERMLELTRRRVLSNPDLPVELKQKMLLAMMTPQSQAKHN</sequence>
<evidence type="ECO:0000256" key="2">
    <source>
        <dbReference type="ARBA" id="ARBA00022741"/>
    </source>
</evidence>
<keyword evidence="9" id="KW-1185">Reference proteome</keyword>
<dbReference type="SMART" id="SM00220">
    <property type="entry name" value="S_TKc"/>
    <property type="match status" value="1"/>
</dbReference>
<evidence type="ECO:0000256" key="6">
    <source>
        <dbReference type="SAM" id="Phobius"/>
    </source>
</evidence>
<dbReference type="PROSITE" id="PS00108">
    <property type="entry name" value="PROTEIN_KINASE_ST"/>
    <property type="match status" value="1"/>
</dbReference>
<evidence type="ECO:0000256" key="5">
    <source>
        <dbReference type="PROSITE-ProRule" id="PRU10141"/>
    </source>
</evidence>
<accession>A0A2T3N2W0</accession>
<gene>
    <name evidence="8" type="ORF">C9I89_04065</name>
</gene>
<dbReference type="CDD" id="cd14014">
    <property type="entry name" value="STKc_PknB_like"/>
    <property type="match status" value="1"/>
</dbReference>
<dbReference type="RefSeq" id="WP_107282081.1">
    <property type="nucleotide sequence ID" value="NZ_PYMC01000002.1"/>
</dbReference>
<dbReference type="Proteomes" id="UP000240904">
    <property type="component" value="Unassembled WGS sequence"/>
</dbReference>
<feature type="domain" description="Protein kinase" evidence="7">
    <location>
        <begin position="87"/>
        <end position="342"/>
    </location>
</feature>